<sequence length="138" mass="13523">MTISSRTRIVRSIALCGVVALTVVTLAACSSSSSSSSTSSAAASSSGVGGNVLPPIMVEPGQDSATAKVGDFVVFKQPDPAKTKISTDNTAVLEVSQGSDDGSATFNPGAKALSPGTAVVTIVAADGSTSTVTVTVTE</sequence>
<protein>
    <submittedName>
        <fullName evidence="3">Unannotated protein</fullName>
    </submittedName>
</protein>
<accession>A0A6J7R1X8</accession>
<evidence type="ECO:0000313" key="3">
    <source>
        <dbReference type="EMBL" id="CAB5022996.1"/>
    </source>
</evidence>
<dbReference type="EMBL" id="CAFBNF010000179">
    <property type="protein sequence ID" value="CAB4952189.1"/>
    <property type="molecule type" value="Genomic_DNA"/>
</dbReference>
<dbReference type="Gene3D" id="2.60.40.1080">
    <property type="match status" value="1"/>
</dbReference>
<evidence type="ECO:0000256" key="1">
    <source>
        <dbReference type="SAM" id="MobiDB-lite"/>
    </source>
</evidence>
<name>A0A6J7R1X8_9ZZZZ</name>
<gene>
    <name evidence="2" type="ORF">UFOPK3773_01474</name>
    <name evidence="3" type="ORF">UFOPK3992_01823</name>
</gene>
<dbReference type="PROSITE" id="PS51257">
    <property type="entry name" value="PROKAR_LIPOPROTEIN"/>
    <property type="match status" value="1"/>
</dbReference>
<organism evidence="3">
    <name type="scientific">freshwater metagenome</name>
    <dbReference type="NCBI Taxonomy" id="449393"/>
    <lineage>
        <taxon>unclassified sequences</taxon>
        <taxon>metagenomes</taxon>
        <taxon>ecological metagenomes</taxon>
    </lineage>
</organism>
<feature type="region of interest" description="Disordered" evidence="1">
    <location>
        <begin position="31"/>
        <end position="55"/>
    </location>
</feature>
<reference evidence="3" key="1">
    <citation type="submission" date="2020-05" db="EMBL/GenBank/DDBJ databases">
        <authorList>
            <person name="Chiriac C."/>
            <person name="Salcher M."/>
            <person name="Ghai R."/>
            <person name="Kavagutti S V."/>
        </authorList>
    </citation>
    <scope>NUCLEOTIDE SEQUENCE</scope>
</reference>
<dbReference type="EMBL" id="CAFBOZ010000317">
    <property type="protein sequence ID" value="CAB5022996.1"/>
    <property type="molecule type" value="Genomic_DNA"/>
</dbReference>
<dbReference type="AlphaFoldDB" id="A0A6J7R1X8"/>
<feature type="compositionally biased region" description="Low complexity" evidence="1">
    <location>
        <begin position="31"/>
        <end position="46"/>
    </location>
</feature>
<evidence type="ECO:0000313" key="2">
    <source>
        <dbReference type="EMBL" id="CAB4952189.1"/>
    </source>
</evidence>
<proteinExistence type="predicted"/>